<dbReference type="InterPro" id="IPR050706">
    <property type="entry name" value="Cyclic-di-GMP_PDE-like"/>
</dbReference>
<comment type="subcellular location">
    <subcellularLocation>
        <location evidence="1">Cell membrane</location>
        <topology evidence="1">Multi-pass membrane protein</topology>
    </subcellularLocation>
</comment>
<reference evidence="10 11" key="1">
    <citation type="submission" date="2016-06" db="EMBL/GenBank/DDBJ databases">
        <authorList>
            <person name="Kjaerup R.B."/>
            <person name="Dalgaard T.S."/>
            <person name="Juul-Madsen H.R."/>
        </authorList>
    </citation>
    <scope>NUCLEOTIDE SEQUENCE [LARGE SCALE GENOMIC DNA]</scope>
    <source>
        <strain evidence="10 11">1S159</strain>
    </source>
</reference>
<feature type="transmembrane region" description="Helical" evidence="6">
    <location>
        <begin position="350"/>
        <end position="369"/>
    </location>
</feature>
<dbReference type="Pfam" id="PF00990">
    <property type="entry name" value="GGDEF"/>
    <property type="match status" value="1"/>
</dbReference>
<dbReference type="GO" id="GO:0071111">
    <property type="term" value="F:cyclic-guanylate-specific phosphodiesterase activity"/>
    <property type="evidence" value="ECO:0007669"/>
    <property type="project" value="InterPro"/>
</dbReference>
<dbReference type="SUPFAM" id="SSF55073">
    <property type="entry name" value="Nucleotide cyclase"/>
    <property type="match status" value="1"/>
</dbReference>
<dbReference type="CDD" id="cd12913">
    <property type="entry name" value="PDC1_MCP_like"/>
    <property type="match status" value="1"/>
</dbReference>
<evidence type="ECO:0000256" key="5">
    <source>
        <dbReference type="ARBA" id="ARBA00023136"/>
    </source>
</evidence>
<gene>
    <name evidence="10" type="ORF">A6E04_02115</name>
</gene>
<evidence type="ECO:0000313" key="10">
    <source>
        <dbReference type="EMBL" id="OCH18641.1"/>
    </source>
</evidence>
<dbReference type="InterPro" id="IPR043128">
    <property type="entry name" value="Rev_trsase/Diguanyl_cyclase"/>
</dbReference>
<dbReference type="SUPFAM" id="SSF141868">
    <property type="entry name" value="EAL domain-like"/>
    <property type="match status" value="1"/>
</dbReference>
<dbReference type="SMART" id="SM00267">
    <property type="entry name" value="GGDEF"/>
    <property type="match status" value="1"/>
</dbReference>
<dbReference type="InterPro" id="IPR029787">
    <property type="entry name" value="Nucleotide_cyclase"/>
</dbReference>
<evidence type="ECO:0000256" key="2">
    <source>
        <dbReference type="ARBA" id="ARBA00022475"/>
    </source>
</evidence>
<name>A0A1B9NVM5_ALILO</name>
<comment type="caution">
    <text evidence="10">The sequence shown here is derived from an EMBL/GenBank/DDBJ whole genome shotgun (WGS) entry which is preliminary data.</text>
</comment>
<keyword evidence="4 6" id="KW-1133">Transmembrane helix</keyword>
<evidence type="ECO:0000256" key="3">
    <source>
        <dbReference type="ARBA" id="ARBA00022692"/>
    </source>
</evidence>
<dbReference type="Gene3D" id="3.20.20.450">
    <property type="entry name" value="EAL domain"/>
    <property type="match status" value="1"/>
</dbReference>
<dbReference type="Proteomes" id="UP000093523">
    <property type="component" value="Unassembled WGS sequence"/>
</dbReference>
<dbReference type="InterPro" id="IPR035919">
    <property type="entry name" value="EAL_sf"/>
</dbReference>
<dbReference type="PANTHER" id="PTHR33121:SF70">
    <property type="entry name" value="SIGNALING PROTEIN YKOW"/>
    <property type="match status" value="1"/>
</dbReference>
<dbReference type="SUPFAM" id="SSF158472">
    <property type="entry name" value="HAMP domain-like"/>
    <property type="match status" value="1"/>
</dbReference>
<dbReference type="Gene3D" id="3.30.70.270">
    <property type="match status" value="1"/>
</dbReference>
<dbReference type="OrthoDB" id="6635966at2"/>
<dbReference type="NCBIfam" id="TIGR00254">
    <property type="entry name" value="GGDEF"/>
    <property type="match status" value="1"/>
</dbReference>
<dbReference type="CDD" id="cd01949">
    <property type="entry name" value="GGDEF"/>
    <property type="match status" value="1"/>
</dbReference>
<dbReference type="Pfam" id="PF02743">
    <property type="entry name" value="dCache_1"/>
    <property type="match status" value="1"/>
</dbReference>
<dbReference type="Gene3D" id="6.10.340.10">
    <property type="match status" value="1"/>
</dbReference>
<dbReference type="GO" id="GO:0007165">
    <property type="term" value="P:signal transduction"/>
    <property type="evidence" value="ECO:0007669"/>
    <property type="project" value="InterPro"/>
</dbReference>
<sequence length="847" mass="95717">MIEQTPKRQFSLRTAVMLPFITVLSLTLGVIFYTQNSSYEKMVDDVSQKILSSYTQNTHDDLNKFLESPFFAVQNMVDQIERYKMYQPNNITHIQSYLEGTFLGLYQDLEQMDVLSFGGEKKEYIGFRREPNTGLSLMLQDKRTGDDLIIYRGKKESKDIRSVIKNYDPRERPWYIPAANTFRPSWSAIYANADERKDITMSAIQPVFYNDDFIGVFAADIKLDSFNRFLLKETKQTKGSIYLIDEQQQLIAHSSIGSVISLGTDKSQIGSRLYATESSDIAINQSAQYIKDHNLIHATTATPFNFTNNKERYFSQITPYVDDYGLHWYIVISISESDLLGQLQQEQRRGLGFGFLLAIAGLLIGIYFITQVTKPIFTTAKAARNIASGHWNNLEATGSIYETTMLMNAFNDMTNKLQSSFEAMRQQIIFDPLTQVFSRQGLIEHSKEMIQAGKKQGLLIIGVNNFRDINDSLGIIEGDKLLQSITDRLQLSFPEKDIAISRVGGDEFAVFFSQLDNVKQLEQHAIEIQARFITPFCSANDSVLVSISIGLVAGDLSSDSMTIWLRNASIALGQAKKNNFNISLYTPEMAEASLNKAIMTRELVLAIENNEMVPFYQPIIDIKTGKTIGAEALVRWLHPTRGMISPLDFIPLAEDNGMIIPIGKQILTQACLDTVSQIEKGLWSKDFHMHVNLSVCQLMQDDFLEELDSVLTQTTIPPQNLTLEITESRLVNHDKTTTDTMQKIRDLGIQIAIDDFGTGYSSLAYIHKLPFDVLKVDRSFIKDLTTENVESSIAAAVINMTKGFNITLVAEGIETQEQAELLVKLNYQHAQGFLYSRPLPLSEWPTE</sequence>
<feature type="domain" description="GGDEF" evidence="9">
    <location>
        <begin position="454"/>
        <end position="588"/>
    </location>
</feature>
<dbReference type="PROSITE" id="PS50883">
    <property type="entry name" value="EAL"/>
    <property type="match status" value="1"/>
</dbReference>
<keyword evidence="3 6" id="KW-0812">Transmembrane</keyword>
<keyword evidence="5 6" id="KW-0472">Membrane</keyword>
<dbReference type="SMART" id="SM00052">
    <property type="entry name" value="EAL"/>
    <property type="match status" value="1"/>
</dbReference>
<dbReference type="PROSITE" id="PS50885">
    <property type="entry name" value="HAMP"/>
    <property type="match status" value="1"/>
</dbReference>
<evidence type="ECO:0000259" key="9">
    <source>
        <dbReference type="PROSITE" id="PS50887"/>
    </source>
</evidence>
<protein>
    <submittedName>
        <fullName evidence="10">Diguanylate cyclase</fullName>
    </submittedName>
</protein>
<feature type="domain" description="EAL" evidence="7">
    <location>
        <begin position="596"/>
        <end position="847"/>
    </location>
</feature>
<proteinExistence type="predicted"/>
<dbReference type="AlphaFoldDB" id="A0A1B9NVM5"/>
<dbReference type="Pfam" id="PF00563">
    <property type="entry name" value="EAL"/>
    <property type="match status" value="1"/>
</dbReference>
<feature type="domain" description="HAMP" evidence="8">
    <location>
        <begin position="370"/>
        <end position="422"/>
    </location>
</feature>
<dbReference type="InterPro" id="IPR001633">
    <property type="entry name" value="EAL_dom"/>
</dbReference>
<evidence type="ECO:0000256" key="1">
    <source>
        <dbReference type="ARBA" id="ARBA00004651"/>
    </source>
</evidence>
<dbReference type="PANTHER" id="PTHR33121">
    <property type="entry name" value="CYCLIC DI-GMP PHOSPHODIESTERASE PDEF"/>
    <property type="match status" value="1"/>
</dbReference>
<dbReference type="Gene3D" id="3.30.450.20">
    <property type="entry name" value="PAS domain"/>
    <property type="match status" value="1"/>
</dbReference>
<evidence type="ECO:0000256" key="4">
    <source>
        <dbReference type="ARBA" id="ARBA00022989"/>
    </source>
</evidence>
<dbReference type="RefSeq" id="WP_065611898.1">
    <property type="nucleotide sequence ID" value="NZ_CAWMPN010000024.1"/>
</dbReference>
<dbReference type="STRING" id="688.A6E04_02115"/>
<dbReference type="EMBL" id="MAJU01000024">
    <property type="protein sequence ID" value="OCH18641.1"/>
    <property type="molecule type" value="Genomic_DNA"/>
</dbReference>
<dbReference type="PROSITE" id="PS50887">
    <property type="entry name" value="GGDEF"/>
    <property type="match status" value="1"/>
</dbReference>
<evidence type="ECO:0000259" key="8">
    <source>
        <dbReference type="PROSITE" id="PS50885"/>
    </source>
</evidence>
<organism evidence="10 11">
    <name type="scientific">Aliivibrio logei</name>
    <name type="common">Vibrio logei</name>
    <dbReference type="NCBI Taxonomy" id="688"/>
    <lineage>
        <taxon>Bacteria</taxon>
        <taxon>Pseudomonadati</taxon>
        <taxon>Pseudomonadota</taxon>
        <taxon>Gammaproteobacteria</taxon>
        <taxon>Vibrionales</taxon>
        <taxon>Vibrionaceae</taxon>
        <taxon>Aliivibrio</taxon>
    </lineage>
</organism>
<dbReference type="InterPro" id="IPR000160">
    <property type="entry name" value="GGDEF_dom"/>
</dbReference>
<dbReference type="CDD" id="cd01948">
    <property type="entry name" value="EAL"/>
    <property type="match status" value="1"/>
</dbReference>
<evidence type="ECO:0000313" key="11">
    <source>
        <dbReference type="Proteomes" id="UP000093523"/>
    </source>
</evidence>
<feature type="transmembrane region" description="Helical" evidence="6">
    <location>
        <begin position="12"/>
        <end position="33"/>
    </location>
</feature>
<dbReference type="GO" id="GO:0005886">
    <property type="term" value="C:plasma membrane"/>
    <property type="evidence" value="ECO:0007669"/>
    <property type="project" value="UniProtKB-SubCell"/>
</dbReference>
<dbReference type="InterPro" id="IPR003660">
    <property type="entry name" value="HAMP_dom"/>
</dbReference>
<accession>A0A1B9NVM5</accession>
<evidence type="ECO:0000256" key="6">
    <source>
        <dbReference type="SAM" id="Phobius"/>
    </source>
</evidence>
<evidence type="ECO:0000259" key="7">
    <source>
        <dbReference type="PROSITE" id="PS50883"/>
    </source>
</evidence>
<keyword evidence="2" id="KW-1003">Cell membrane</keyword>
<dbReference type="InterPro" id="IPR033479">
    <property type="entry name" value="dCache_1"/>
</dbReference>